<proteinExistence type="predicted"/>
<reference evidence="1" key="1">
    <citation type="submission" date="2021-03" db="EMBL/GenBank/DDBJ databases">
        <title>Draft genome sequence of rust myrtle Austropuccinia psidii MF-1, a brazilian biotype.</title>
        <authorList>
            <person name="Quecine M.C."/>
            <person name="Pachon D.M.R."/>
            <person name="Bonatelli M.L."/>
            <person name="Correr F.H."/>
            <person name="Franceschini L.M."/>
            <person name="Leite T.F."/>
            <person name="Margarido G.R.A."/>
            <person name="Almeida C.A."/>
            <person name="Ferrarezi J.A."/>
            <person name="Labate C.A."/>
        </authorList>
    </citation>
    <scope>NUCLEOTIDE SEQUENCE</scope>
    <source>
        <strain evidence="1">MF-1</strain>
    </source>
</reference>
<dbReference type="EMBL" id="AVOT02016073">
    <property type="protein sequence ID" value="MBW0500951.1"/>
    <property type="molecule type" value="Genomic_DNA"/>
</dbReference>
<name>A0A9Q3HDL0_9BASI</name>
<dbReference type="AlphaFoldDB" id="A0A9Q3HDL0"/>
<organism evidence="1 2">
    <name type="scientific">Austropuccinia psidii MF-1</name>
    <dbReference type="NCBI Taxonomy" id="1389203"/>
    <lineage>
        <taxon>Eukaryota</taxon>
        <taxon>Fungi</taxon>
        <taxon>Dikarya</taxon>
        <taxon>Basidiomycota</taxon>
        <taxon>Pucciniomycotina</taxon>
        <taxon>Pucciniomycetes</taxon>
        <taxon>Pucciniales</taxon>
        <taxon>Sphaerophragmiaceae</taxon>
        <taxon>Austropuccinia</taxon>
    </lineage>
</organism>
<evidence type="ECO:0000313" key="1">
    <source>
        <dbReference type="EMBL" id="MBW0500951.1"/>
    </source>
</evidence>
<evidence type="ECO:0000313" key="2">
    <source>
        <dbReference type="Proteomes" id="UP000765509"/>
    </source>
</evidence>
<dbReference type="Proteomes" id="UP000765509">
    <property type="component" value="Unassembled WGS sequence"/>
</dbReference>
<sequence length="92" mass="10555">MHCSPGGAWIENCQPNPTPTLFVEGLFMTDPDEPSSSQKPNLALMLFTWYPKILFIFESFTKQDFKLQIPKEYDCHSHNQFQLFIAATPTSI</sequence>
<protein>
    <submittedName>
        <fullName evidence="1">Uncharacterized protein</fullName>
    </submittedName>
</protein>
<gene>
    <name evidence="1" type="ORF">O181_040666</name>
</gene>
<comment type="caution">
    <text evidence="1">The sequence shown here is derived from an EMBL/GenBank/DDBJ whole genome shotgun (WGS) entry which is preliminary data.</text>
</comment>
<keyword evidence="2" id="KW-1185">Reference proteome</keyword>
<accession>A0A9Q3HDL0</accession>